<organism evidence="2 3">
    <name type="scientific">Clitoria ternatea</name>
    <name type="common">Butterfly pea</name>
    <dbReference type="NCBI Taxonomy" id="43366"/>
    <lineage>
        <taxon>Eukaryota</taxon>
        <taxon>Viridiplantae</taxon>
        <taxon>Streptophyta</taxon>
        <taxon>Embryophyta</taxon>
        <taxon>Tracheophyta</taxon>
        <taxon>Spermatophyta</taxon>
        <taxon>Magnoliopsida</taxon>
        <taxon>eudicotyledons</taxon>
        <taxon>Gunneridae</taxon>
        <taxon>Pentapetalae</taxon>
        <taxon>rosids</taxon>
        <taxon>fabids</taxon>
        <taxon>Fabales</taxon>
        <taxon>Fabaceae</taxon>
        <taxon>Papilionoideae</taxon>
        <taxon>50 kb inversion clade</taxon>
        <taxon>NPAAA clade</taxon>
        <taxon>indigoferoid/millettioid clade</taxon>
        <taxon>Phaseoleae</taxon>
        <taxon>Clitoria</taxon>
    </lineage>
</organism>
<name>A0AAN9I8X2_CLITE</name>
<sequence length="90" mass="10364">MLVYLFVAEDEPIASMDLKLKDQPKSKWDDEDVDDNDVKESWEDEDEPALENGIGRYKYDCYRLNKDVSLFWGQNMISLVTIGLARNGAS</sequence>
<evidence type="ECO:0000256" key="1">
    <source>
        <dbReference type="SAM" id="MobiDB-lite"/>
    </source>
</evidence>
<accession>A0AAN9I8X2</accession>
<protein>
    <submittedName>
        <fullName evidence="2">Uncharacterized protein</fullName>
    </submittedName>
</protein>
<gene>
    <name evidence="2" type="ORF">RJT34_26045</name>
</gene>
<reference evidence="2 3" key="1">
    <citation type="submission" date="2024-01" db="EMBL/GenBank/DDBJ databases">
        <title>The genomes of 5 underutilized Papilionoideae crops provide insights into root nodulation and disease resistance.</title>
        <authorList>
            <person name="Yuan L."/>
        </authorList>
    </citation>
    <scope>NUCLEOTIDE SEQUENCE [LARGE SCALE GENOMIC DNA]</scope>
    <source>
        <strain evidence="2">LY-2023</strain>
        <tissue evidence="2">Leaf</tissue>
    </source>
</reference>
<comment type="caution">
    <text evidence="2">The sequence shown here is derived from an EMBL/GenBank/DDBJ whole genome shotgun (WGS) entry which is preliminary data.</text>
</comment>
<dbReference type="AlphaFoldDB" id="A0AAN9I8X2"/>
<evidence type="ECO:0000313" key="2">
    <source>
        <dbReference type="EMBL" id="KAK7270697.1"/>
    </source>
</evidence>
<keyword evidence="3" id="KW-1185">Reference proteome</keyword>
<evidence type="ECO:0000313" key="3">
    <source>
        <dbReference type="Proteomes" id="UP001359559"/>
    </source>
</evidence>
<feature type="region of interest" description="Disordered" evidence="1">
    <location>
        <begin position="23"/>
        <end position="46"/>
    </location>
</feature>
<dbReference type="EMBL" id="JAYKXN010000007">
    <property type="protein sequence ID" value="KAK7270697.1"/>
    <property type="molecule type" value="Genomic_DNA"/>
</dbReference>
<dbReference type="Proteomes" id="UP001359559">
    <property type="component" value="Unassembled WGS sequence"/>
</dbReference>
<proteinExistence type="predicted"/>